<evidence type="ECO:0000256" key="1">
    <source>
        <dbReference type="ARBA" id="ARBA00012513"/>
    </source>
</evidence>
<keyword evidence="2" id="KW-0723">Serine/threonine-protein kinase</keyword>
<evidence type="ECO:0000256" key="5">
    <source>
        <dbReference type="ARBA" id="ARBA00022777"/>
    </source>
</evidence>
<reference evidence="12" key="1">
    <citation type="submission" date="2022-03" db="EMBL/GenBank/DDBJ databases">
        <authorList>
            <person name="Alioto T."/>
            <person name="Alioto T."/>
            <person name="Gomez Garrido J."/>
        </authorList>
    </citation>
    <scope>NUCLEOTIDE SEQUENCE</scope>
</reference>
<feature type="region of interest" description="Disordered" evidence="10">
    <location>
        <begin position="1"/>
        <end position="184"/>
    </location>
</feature>
<evidence type="ECO:0000259" key="11">
    <source>
        <dbReference type="PROSITE" id="PS50011"/>
    </source>
</evidence>
<evidence type="ECO:0000256" key="10">
    <source>
        <dbReference type="SAM" id="MobiDB-lite"/>
    </source>
</evidence>
<feature type="compositionally biased region" description="Polar residues" evidence="10">
    <location>
        <begin position="164"/>
        <end position="179"/>
    </location>
</feature>
<feature type="compositionally biased region" description="Polar residues" evidence="10">
    <location>
        <begin position="30"/>
        <end position="41"/>
    </location>
</feature>
<dbReference type="SMART" id="SM00220">
    <property type="entry name" value="S_TKc"/>
    <property type="match status" value="1"/>
</dbReference>
<organism evidence="12 13">
    <name type="scientific">Pelobates cultripes</name>
    <name type="common">Western spadefoot toad</name>
    <dbReference type="NCBI Taxonomy" id="61616"/>
    <lineage>
        <taxon>Eukaryota</taxon>
        <taxon>Metazoa</taxon>
        <taxon>Chordata</taxon>
        <taxon>Craniata</taxon>
        <taxon>Vertebrata</taxon>
        <taxon>Euteleostomi</taxon>
        <taxon>Amphibia</taxon>
        <taxon>Batrachia</taxon>
        <taxon>Anura</taxon>
        <taxon>Pelobatoidea</taxon>
        <taxon>Pelobatidae</taxon>
        <taxon>Pelobates</taxon>
    </lineage>
</organism>
<feature type="compositionally biased region" description="Basic and acidic residues" evidence="10">
    <location>
        <begin position="128"/>
        <end position="139"/>
    </location>
</feature>
<proteinExistence type="predicted"/>
<dbReference type="InterPro" id="IPR050236">
    <property type="entry name" value="Ser_Thr_kinase_AGC"/>
</dbReference>
<dbReference type="GO" id="GO:0005524">
    <property type="term" value="F:ATP binding"/>
    <property type="evidence" value="ECO:0007669"/>
    <property type="project" value="UniProtKB-UniRule"/>
</dbReference>
<keyword evidence="6 9" id="KW-0067">ATP-binding</keyword>
<feature type="binding site" evidence="9">
    <location>
        <position position="224"/>
    </location>
    <ligand>
        <name>ATP</name>
        <dbReference type="ChEBI" id="CHEBI:30616"/>
    </ligand>
</feature>
<dbReference type="PROSITE" id="PS50011">
    <property type="entry name" value="PROTEIN_KINASE_DOM"/>
    <property type="match status" value="1"/>
</dbReference>
<comment type="catalytic activity">
    <reaction evidence="8">
        <text>L-seryl-[protein] + ATP = O-phospho-L-seryl-[protein] + ADP + H(+)</text>
        <dbReference type="Rhea" id="RHEA:17989"/>
        <dbReference type="Rhea" id="RHEA-COMP:9863"/>
        <dbReference type="Rhea" id="RHEA-COMP:11604"/>
        <dbReference type="ChEBI" id="CHEBI:15378"/>
        <dbReference type="ChEBI" id="CHEBI:29999"/>
        <dbReference type="ChEBI" id="CHEBI:30616"/>
        <dbReference type="ChEBI" id="CHEBI:83421"/>
        <dbReference type="ChEBI" id="CHEBI:456216"/>
        <dbReference type="EC" id="2.7.11.1"/>
    </reaction>
</comment>
<comment type="catalytic activity">
    <reaction evidence="7">
        <text>L-threonyl-[protein] + ATP = O-phospho-L-threonyl-[protein] + ADP + H(+)</text>
        <dbReference type="Rhea" id="RHEA:46608"/>
        <dbReference type="Rhea" id="RHEA-COMP:11060"/>
        <dbReference type="Rhea" id="RHEA-COMP:11605"/>
        <dbReference type="ChEBI" id="CHEBI:15378"/>
        <dbReference type="ChEBI" id="CHEBI:30013"/>
        <dbReference type="ChEBI" id="CHEBI:30616"/>
        <dbReference type="ChEBI" id="CHEBI:61977"/>
        <dbReference type="ChEBI" id="CHEBI:456216"/>
        <dbReference type="EC" id="2.7.11.1"/>
    </reaction>
</comment>
<dbReference type="EC" id="2.7.11.1" evidence="1"/>
<feature type="domain" description="Protein kinase" evidence="11">
    <location>
        <begin position="194"/>
        <end position="348"/>
    </location>
</feature>
<keyword evidence="5 12" id="KW-0418">Kinase</keyword>
<dbReference type="Pfam" id="PF00069">
    <property type="entry name" value="Pkinase"/>
    <property type="match status" value="1"/>
</dbReference>
<dbReference type="Proteomes" id="UP001295444">
    <property type="component" value="Chromosome 05"/>
</dbReference>
<feature type="compositionally biased region" description="Basic and acidic residues" evidence="10">
    <location>
        <begin position="151"/>
        <end position="162"/>
    </location>
</feature>
<dbReference type="EMBL" id="OW240916">
    <property type="protein sequence ID" value="CAH2292765.1"/>
    <property type="molecule type" value="Genomic_DNA"/>
</dbReference>
<dbReference type="SUPFAM" id="SSF56112">
    <property type="entry name" value="Protein kinase-like (PK-like)"/>
    <property type="match status" value="1"/>
</dbReference>
<protein>
    <recommendedName>
        <fullName evidence="1">non-specific serine/threonine protein kinase</fullName>
        <ecNumber evidence="1">2.7.11.1</ecNumber>
    </recommendedName>
</protein>
<dbReference type="InterPro" id="IPR017441">
    <property type="entry name" value="Protein_kinase_ATP_BS"/>
</dbReference>
<dbReference type="PANTHER" id="PTHR24356">
    <property type="entry name" value="SERINE/THREONINE-PROTEIN KINASE"/>
    <property type="match status" value="1"/>
</dbReference>
<evidence type="ECO:0000256" key="8">
    <source>
        <dbReference type="ARBA" id="ARBA00048679"/>
    </source>
</evidence>
<feature type="compositionally biased region" description="Basic and acidic residues" evidence="10">
    <location>
        <begin position="49"/>
        <end position="91"/>
    </location>
</feature>
<dbReference type="Gene3D" id="3.30.200.20">
    <property type="entry name" value="Phosphorylase Kinase, domain 1"/>
    <property type="match status" value="1"/>
</dbReference>
<evidence type="ECO:0000256" key="7">
    <source>
        <dbReference type="ARBA" id="ARBA00047899"/>
    </source>
</evidence>
<evidence type="ECO:0000256" key="6">
    <source>
        <dbReference type="ARBA" id="ARBA00022840"/>
    </source>
</evidence>
<evidence type="ECO:0000256" key="2">
    <source>
        <dbReference type="ARBA" id="ARBA00022527"/>
    </source>
</evidence>
<evidence type="ECO:0000313" key="13">
    <source>
        <dbReference type="Proteomes" id="UP001295444"/>
    </source>
</evidence>
<evidence type="ECO:0000256" key="4">
    <source>
        <dbReference type="ARBA" id="ARBA00022741"/>
    </source>
</evidence>
<accession>A0AAD1S5L6</accession>
<dbReference type="InterPro" id="IPR000719">
    <property type="entry name" value="Prot_kinase_dom"/>
</dbReference>
<keyword evidence="4 9" id="KW-0547">Nucleotide-binding</keyword>
<feature type="compositionally biased region" description="Basic and acidic residues" evidence="10">
    <location>
        <begin position="10"/>
        <end position="24"/>
    </location>
</feature>
<sequence length="348" mass="39759">MKRTRKRSWKKTEDSQKTPDELIQKYRKLNNGSKQQISLGHSSRKRSRSCNEQDIERGREPKRRFIAEERSRDQGLKRYRTSSHDQEEQVIQKRAKLSSSAKLGQKSERKSAGKNGQTSPPRKQALKRSREYDRGEQLMRKRPKLSSSAKLDQKSERKKEEANEPTSDNECGTGESRQSVVEPKKPLPLTISGYRFHKVLGQGGFGKVMLASTKECPTKYVAIKQIDKDRVEEKEIQKEKRILQMASGIPFLCQGLAAFQSQEHAYLVMEYVPGGTLKSYMTGRESLPLAQARGDGGTPIFTYTLYNTAIHRDRLGENTGLILIQWAIQETQVLQQNTRYGSVDLLQP</sequence>
<dbReference type="GO" id="GO:0035556">
    <property type="term" value="P:intracellular signal transduction"/>
    <property type="evidence" value="ECO:0007669"/>
    <property type="project" value="TreeGrafter"/>
</dbReference>
<keyword evidence="3" id="KW-0808">Transferase</keyword>
<dbReference type="InterPro" id="IPR011009">
    <property type="entry name" value="Kinase-like_dom_sf"/>
</dbReference>
<dbReference type="AlphaFoldDB" id="A0AAD1S5L6"/>
<name>A0AAD1S5L6_PELCU</name>
<dbReference type="PANTHER" id="PTHR24356:SF434">
    <property type="entry name" value="PROTEIN KINASE DOMAIN-CONTAINING PROTEIN"/>
    <property type="match status" value="1"/>
</dbReference>
<dbReference type="PROSITE" id="PS00107">
    <property type="entry name" value="PROTEIN_KINASE_ATP"/>
    <property type="match status" value="1"/>
</dbReference>
<evidence type="ECO:0000256" key="3">
    <source>
        <dbReference type="ARBA" id="ARBA00022679"/>
    </source>
</evidence>
<gene>
    <name evidence="12" type="ORF">PECUL_23A022075</name>
</gene>
<evidence type="ECO:0000256" key="9">
    <source>
        <dbReference type="PROSITE-ProRule" id="PRU10141"/>
    </source>
</evidence>
<evidence type="ECO:0000313" key="12">
    <source>
        <dbReference type="EMBL" id="CAH2292765.1"/>
    </source>
</evidence>
<keyword evidence="13" id="KW-1185">Reference proteome</keyword>
<dbReference type="GO" id="GO:0004674">
    <property type="term" value="F:protein serine/threonine kinase activity"/>
    <property type="evidence" value="ECO:0007669"/>
    <property type="project" value="UniProtKB-KW"/>
</dbReference>